<comment type="subcellular location">
    <subcellularLocation>
        <location evidence="1">Cell membrane</location>
        <topology evidence="1">Multi-pass membrane protein</topology>
    </subcellularLocation>
</comment>
<name>A0A7G9WH20_9FIRM</name>
<gene>
    <name evidence="7" type="ORF">H6X83_13890</name>
</gene>
<accession>A0A7G9WH20</accession>
<evidence type="ECO:0000256" key="1">
    <source>
        <dbReference type="ARBA" id="ARBA00004651"/>
    </source>
</evidence>
<dbReference type="KEGG" id="caml:H6X83_13890"/>
<evidence type="ECO:0000256" key="4">
    <source>
        <dbReference type="ARBA" id="ARBA00022989"/>
    </source>
</evidence>
<evidence type="ECO:0000256" key="2">
    <source>
        <dbReference type="ARBA" id="ARBA00022475"/>
    </source>
</evidence>
<evidence type="ECO:0000256" key="5">
    <source>
        <dbReference type="ARBA" id="ARBA00023136"/>
    </source>
</evidence>
<feature type="transmembrane region" description="Helical" evidence="6">
    <location>
        <begin position="131"/>
        <end position="149"/>
    </location>
</feature>
<feature type="transmembrane region" description="Helical" evidence="6">
    <location>
        <begin position="12"/>
        <end position="34"/>
    </location>
</feature>
<dbReference type="GO" id="GO:0005886">
    <property type="term" value="C:plasma membrane"/>
    <property type="evidence" value="ECO:0007669"/>
    <property type="project" value="UniProtKB-SubCell"/>
</dbReference>
<dbReference type="RefSeq" id="WP_212507047.1">
    <property type="nucleotide sequence ID" value="NZ_CP060696.1"/>
</dbReference>
<dbReference type="PANTHER" id="PTHR30294">
    <property type="entry name" value="MEMBRANE COMPONENT OF ABC TRANSPORTER YHHJ-RELATED"/>
    <property type="match status" value="1"/>
</dbReference>
<dbReference type="InterPro" id="IPR051449">
    <property type="entry name" value="ABC-2_transporter_component"/>
</dbReference>
<feature type="transmembrane region" description="Helical" evidence="6">
    <location>
        <begin position="46"/>
        <end position="65"/>
    </location>
</feature>
<dbReference type="Proteomes" id="UP000516046">
    <property type="component" value="Chromosome"/>
</dbReference>
<keyword evidence="8" id="KW-1185">Reference proteome</keyword>
<feature type="transmembrane region" description="Helical" evidence="6">
    <location>
        <begin position="99"/>
        <end position="119"/>
    </location>
</feature>
<keyword evidence="2" id="KW-1003">Cell membrane</keyword>
<feature type="transmembrane region" description="Helical" evidence="6">
    <location>
        <begin position="199"/>
        <end position="223"/>
    </location>
</feature>
<dbReference type="PANTHER" id="PTHR30294:SF29">
    <property type="entry name" value="MULTIDRUG ABC TRANSPORTER PERMEASE YBHS-RELATED"/>
    <property type="match status" value="1"/>
</dbReference>
<reference evidence="7 8" key="1">
    <citation type="submission" date="2020-08" db="EMBL/GenBank/DDBJ databases">
        <authorList>
            <person name="Ren C."/>
            <person name="Gu Y."/>
            <person name="Xu Y."/>
        </authorList>
    </citation>
    <scope>NUCLEOTIDE SEQUENCE [LARGE SCALE GENOMIC DNA]</scope>
    <source>
        <strain evidence="7 8">LBM18003</strain>
    </source>
</reference>
<dbReference type="GO" id="GO:0140359">
    <property type="term" value="F:ABC-type transporter activity"/>
    <property type="evidence" value="ECO:0007669"/>
    <property type="project" value="InterPro"/>
</dbReference>
<feature type="transmembrane region" description="Helical" evidence="6">
    <location>
        <begin position="156"/>
        <end position="179"/>
    </location>
</feature>
<dbReference type="Pfam" id="PF12679">
    <property type="entry name" value="ABC2_membrane_2"/>
    <property type="match status" value="1"/>
</dbReference>
<organism evidence="7 8">
    <name type="scientific">Caproicibacterium amylolyticum</name>
    <dbReference type="NCBI Taxonomy" id="2766537"/>
    <lineage>
        <taxon>Bacteria</taxon>
        <taxon>Bacillati</taxon>
        <taxon>Bacillota</taxon>
        <taxon>Clostridia</taxon>
        <taxon>Eubacteriales</taxon>
        <taxon>Oscillospiraceae</taxon>
        <taxon>Caproicibacterium</taxon>
    </lineage>
</organism>
<dbReference type="AlphaFoldDB" id="A0A7G9WH20"/>
<keyword evidence="5 6" id="KW-0472">Membrane</keyword>
<evidence type="ECO:0000313" key="7">
    <source>
        <dbReference type="EMBL" id="QNO17982.1"/>
    </source>
</evidence>
<proteinExistence type="predicted"/>
<keyword evidence="4 6" id="KW-1133">Transmembrane helix</keyword>
<keyword evidence="3 6" id="KW-0812">Transmembrane</keyword>
<protein>
    <submittedName>
        <fullName evidence="7">ABC transporter permease subunit</fullName>
    </submittedName>
</protein>
<sequence length="234" mass="25661">MGAVAKKELRQYFHSPVAYVCIGVMMALFGYFYTQVFMSGSSSNVSYVYSNMFMWCMLIIPILTMRTLSEERRSKTDQALLTAPVSTISIVVGKFIGSFVIYAIAMTLSLIPAVVLMFVAQPNMGMIFGDYLGALFFGAAMTAIGIFISSLTENPIVAAIGSLGIAIFLMVIDSIATAVNNAVLSKVVTWISFSSRYQQFTSGTFDIAAVVFFVSITAALLFLTGRRLESRRWH</sequence>
<evidence type="ECO:0000313" key="8">
    <source>
        <dbReference type="Proteomes" id="UP000516046"/>
    </source>
</evidence>
<evidence type="ECO:0000256" key="3">
    <source>
        <dbReference type="ARBA" id="ARBA00022692"/>
    </source>
</evidence>
<dbReference type="EMBL" id="CP060696">
    <property type="protein sequence ID" value="QNO17982.1"/>
    <property type="molecule type" value="Genomic_DNA"/>
</dbReference>
<evidence type="ECO:0000256" key="6">
    <source>
        <dbReference type="SAM" id="Phobius"/>
    </source>
</evidence>